<keyword evidence="2" id="KW-1185">Reference proteome</keyword>
<dbReference type="InterPro" id="IPR018673">
    <property type="entry name" value="DUF2141"/>
</dbReference>
<organism evidence="1 2">
    <name type="scientific">Olleya marilimosa</name>
    <dbReference type="NCBI Taxonomy" id="272164"/>
    <lineage>
        <taxon>Bacteria</taxon>
        <taxon>Pseudomonadati</taxon>
        <taxon>Bacteroidota</taxon>
        <taxon>Flavobacteriia</taxon>
        <taxon>Flavobacteriales</taxon>
        <taxon>Flavobacteriaceae</taxon>
    </lineage>
</organism>
<dbReference type="Proteomes" id="UP000627521">
    <property type="component" value="Unassembled WGS sequence"/>
</dbReference>
<proteinExistence type="predicted"/>
<accession>A0ABR8LVE1</accession>
<reference evidence="1 2" key="1">
    <citation type="submission" date="2020-09" db="EMBL/GenBank/DDBJ databases">
        <title>Bacillus nautilus sp. nov., Chryseoglobus crepusculi sp. nov, and Psychrobacter noctis sp. nov., isolated from deep-sea sponges from the equatorial Atlantic.</title>
        <authorList>
            <person name="Stennett H.L."/>
            <person name="Williams S.E."/>
        </authorList>
    </citation>
    <scope>NUCLEOTIDE SEQUENCE [LARGE SCALE GENOMIC DNA]</scope>
    <source>
        <strain evidence="1 2">28M-24</strain>
    </source>
</reference>
<gene>
    <name evidence="1" type="ORF">IEG06_03255</name>
</gene>
<comment type="caution">
    <text evidence="1">The sequence shown here is derived from an EMBL/GenBank/DDBJ whole genome shotgun (WGS) entry which is preliminary data.</text>
</comment>
<name>A0ABR8LVE1_9FLAO</name>
<dbReference type="RefSeq" id="WP_191099031.1">
    <property type="nucleotide sequence ID" value="NZ_CAXBHU010000001.1"/>
</dbReference>
<sequence>MKTLKTSKKQYLTFITSLIVFILSISFSVAQSDLEVTTIEGQTITVTVKNIKNNIGQIMFSLHNGETWMKGQGIQNINSEIINNTVTVTFKNIKPGTYAVMVLHDENKNNRMDFENGMPKESYGMSNNPLSYGPPNFGEAKFNIDAENLNLDIRF</sequence>
<protein>
    <submittedName>
        <fullName evidence="1">DUF2141 domain-containing protein</fullName>
    </submittedName>
</protein>
<dbReference type="Pfam" id="PF09912">
    <property type="entry name" value="DUF2141"/>
    <property type="match status" value="1"/>
</dbReference>
<dbReference type="EMBL" id="JACXXH010000001">
    <property type="protein sequence ID" value="MBD3862455.1"/>
    <property type="molecule type" value="Genomic_DNA"/>
</dbReference>
<evidence type="ECO:0000313" key="1">
    <source>
        <dbReference type="EMBL" id="MBD3862455.1"/>
    </source>
</evidence>
<evidence type="ECO:0000313" key="2">
    <source>
        <dbReference type="Proteomes" id="UP000627521"/>
    </source>
</evidence>